<reference evidence="2 3" key="1">
    <citation type="journal article" date="2009" name="Stand. Genomic Sci.">
        <title>Complete genome sequence of Desulfotomaculum acetoxidans type strain (5575).</title>
        <authorList>
            <person name="Spring S."/>
            <person name="Lapidus A."/>
            <person name="Schroder M."/>
            <person name="Gleim D."/>
            <person name="Sims D."/>
            <person name="Meincke L."/>
            <person name="Glavina Del Rio T."/>
            <person name="Tice H."/>
            <person name="Copeland A."/>
            <person name="Cheng J.F."/>
            <person name="Lucas S."/>
            <person name="Chen F."/>
            <person name="Nolan M."/>
            <person name="Bruce D."/>
            <person name="Goodwin L."/>
            <person name="Pitluck S."/>
            <person name="Ivanova N."/>
            <person name="Mavromatis K."/>
            <person name="Mikhailova N."/>
            <person name="Pati A."/>
            <person name="Chen A."/>
            <person name="Palaniappan K."/>
            <person name="Land M."/>
            <person name="Hauser L."/>
            <person name="Chang Y.J."/>
            <person name="Jeffries C.D."/>
            <person name="Chain P."/>
            <person name="Saunders E."/>
            <person name="Brettin T."/>
            <person name="Detter J.C."/>
            <person name="Goker M."/>
            <person name="Bristow J."/>
            <person name="Eisen J.A."/>
            <person name="Markowitz V."/>
            <person name="Hugenholtz P."/>
            <person name="Kyrpides N.C."/>
            <person name="Klenk H.P."/>
            <person name="Han C."/>
        </authorList>
    </citation>
    <scope>NUCLEOTIDE SEQUENCE [LARGE SCALE GENOMIC DNA]</scope>
    <source>
        <strain evidence="3">ATCC 49208 / DSM 771 / VKM B-1644</strain>
    </source>
</reference>
<keyword evidence="1" id="KW-0472">Membrane</keyword>
<sequence length="131" mass="14483">MLFLLSGLASACIAWCINYLLFQLLINKSKAVLAAPVVEELSKTLIAINLGASILYTHLVFGLVEAVWDIRNSHKLGLTAAWMSVGGHAVFGLSAQIIYMNQQKILYSVAAGLIIHLIWNRMIYRLVINNN</sequence>
<keyword evidence="1" id="KW-1133">Transmembrane helix</keyword>
<accession>C8W309</accession>
<dbReference type="Proteomes" id="UP000002217">
    <property type="component" value="Chromosome"/>
</dbReference>
<dbReference type="HOGENOM" id="CLU_150612_0_0_9"/>
<proteinExistence type="predicted"/>
<gene>
    <name evidence="2" type="ordered locus">Dtox_0212</name>
</gene>
<feature type="transmembrane region" description="Helical" evidence="1">
    <location>
        <begin position="105"/>
        <end position="124"/>
    </location>
</feature>
<keyword evidence="1" id="KW-0812">Transmembrane</keyword>
<dbReference type="eggNOG" id="ENOG5033B2Y">
    <property type="taxonomic scope" value="Bacteria"/>
</dbReference>
<protein>
    <submittedName>
        <fullName evidence="2">Uncharacterized protein</fullName>
    </submittedName>
</protein>
<evidence type="ECO:0000313" key="2">
    <source>
        <dbReference type="EMBL" id="ACV61165.1"/>
    </source>
</evidence>
<keyword evidence="3" id="KW-1185">Reference proteome</keyword>
<feature type="transmembrane region" description="Helical" evidence="1">
    <location>
        <begin position="44"/>
        <end position="64"/>
    </location>
</feature>
<dbReference type="AlphaFoldDB" id="C8W309"/>
<feature type="transmembrane region" description="Helical" evidence="1">
    <location>
        <begin position="76"/>
        <end position="99"/>
    </location>
</feature>
<dbReference type="EMBL" id="CP001720">
    <property type="protein sequence ID" value="ACV61165.1"/>
    <property type="molecule type" value="Genomic_DNA"/>
</dbReference>
<organism evidence="2 3">
    <name type="scientific">Desulfofarcimen acetoxidans (strain ATCC 49208 / DSM 771 / KCTC 5769 / VKM B-1644 / 5575)</name>
    <name type="common">Desulfotomaculum acetoxidans</name>
    <dbReference type="NCBI Taxonomy" id="485916"/>
    <lineage>
        <taxon>Bacteria</taxon>
        <taxon>Bacillati</taxon>
        <taxon>Bacillota</taxon>
        <taxon>Clostridia</taxon>
        <taxon>Eubacteriales</taxon>
        <taxon>Peptococcaceae</taxon>
        <taxon>Desulfofarcimen</taxon>
    </lineage>
</organism>
<evidence type="ECO:0000256" key="1">
    <source>
        <dbReference type="SAM" id="Phobius"/>
    </source>
</evidence>
<dbReference type="STRING" id="485916.Dtox_0212"/>
<name>C8W309_DESAS</name>
<evidence type="ECO:0000313" key="3">
    <source>
        <dbReference type="Proteomes" id="UP000002217"/>
    </source>
</evidence>
<dbReference type="KEGG" id="dae:Dtox_0212"/>